<dbReference type="InterPro" id="IPR003439">
    <property type="entry name" value="ABC_transporter-like_ATP-bd"/>
</dbReference>
<dbReference type="SUPFAM" id="SSF52540">
    <property type="entry name" value="P-loop containing nucleoside triphosphate hydrolases"/>
    <property type="match status" value="1"/>
</dbReference>
<accession>A0ABT9YHC7</accession>
<protein>
    <submittedName>
        <fullName evidence="5">ABC-2 type transport system ATP-binding protein</fullName>
    </submittedName>
</protein>
<evidence type="ECO:0000313" key="6">
    <source>
        <dbReference type="Proteomes" id="UP001225034"/>
    </source>
</evidence>
<dbReference type="PROSITE" id="PS50893">
    <property type="entry name" value="ABC_TRANSPORTER_2"/>
    <property type="match status" value="1"/>
</dbReference>
<organism evidence="5 6">
    <name type="scientific">Alkalicoccobacillus murimartini</name>
    <dbReference type="NCBI Taxonomy" id="171685"/>
    <lineage>
        <taxon>Bacteria</taxon>
        <taxon>Bacillati</taxon>
        <taxon>Bacillota</taxon>
        <taxon>Bacilli</taxon>
        <taxon>Bacillales</taxon>
        <taxon>Bacillaceae</taxon>
        <taxon>Alkalicoccobacillus</taxon>
    </lineage>
</organism>
<dbReference type="InterPro" id="IPR027417">
    <property type="entry name" value="P-loop_NTPase"/>
</dbReference>
<dbReference type="GO" id="GO:0005524">
    <property type="term" value="F:ATP binding"/>
    <property type="evidence" value="ECO:0007669"/>
    <property type="project" value="UniProtKB-KW"/>
</dbReference>
<sequence length="287" mass="32361">MKPLTLKSVEKSIGTDQVIQIEEMHIESGSIHVLVGNNGAGKTTLFHLIAGMVGSDSGTIQRFDGVEEKELWKQKLSYMPQEIGPQSFFSLKEIANLESLAYKGWNQVLFKRLVETFELPLNKKLDTFSVGMKKKAMTALALARPSKLLLMDEPLAGVDISGQEQLKKEWILYLEQDEERTILFSTHTPSEVGEMADYIHFLKNGSVDEPYEKDQLTESYAYVWVEHAPGLSSLPGVIHIQTTGKTSMLISEDRLSTEQALLEKRYEIQQIQSVGITDILRTKLEEK</sequence>
<proteinExistence type="predicted"/>
<feature type="domain" description="ABC transporter" evidence="4">
    <location>
        <begin position="4"/>
        <end position="229"/>
    </location>
</feature>
<comment type="caution">
    <text evidence="5">The sequence shown here is derived from an EMBL/GenBank/DDBJ whole genome shotgun (WGS) entry which is preliminary data.</text>
</comment>
<keyword evidence="2" id="KW-0547">Nucleotide-binding</keyword>
<dbReference type="RefSeq" id="WP_306982110.1">
    <property type="nucleotide sequence ID" value="NZ_JAUSUA010000002.1"/>
</dbReference>
<evidence type="ECO:0000313" key="5">
    <source>
        <dbReference type="EMBL" id="MDQ0207099.1"/>
    </source>
</evidence>
<dbReference type="InterPro" id="IPR003593">
    <property type="entry name" value="AAA+_ATPase"/>
</dbReference>
<evidence type="ECO:0000259" key="4">
    <source>
        <dbReference type="PROSITE" id="PS50893"/>
    </source>
</evidence>
<dbReference type="PANTHER" id="PTHR42939:SF3">
    <property type="entry name" value="ABC TRANSPORTER ATP-BINDING COMPONENT"/>
    <property type="match status" value="1"/>
</dbReference>
<keyword evidence="1" id="KW-0813">Transport</keyword>
<dbReference type="PANTHER" id="PTHR42939">
    <property type="entry name" value="ABC TRANSPORTER ATP-BINDING PROTEIN ALBC-RELATED"/>
    <property type="match status" value="1"/>
</dbReference>
<keyword evidence="6" id="KW-1185">Reference proteome</keyword>
<dbReference type="InterPro" id="IPR051782">
    <property type="entry name" value="ABC_Transporter_VariousFunc"/>
</dbReference>
<dbReference type="EMBL" id="JAUSUA010000002">
    <property type="protein sequence ID" value="MDQ0207099.1"/>
    <property type="molecule type" value="Genomic_DNA"/>
</dbReference>
<keyword evidence="3 5" id="KW-0067">ATP-binding</keyword>
<name>A0ABT9YHC7_9BACI</name>
<dbReference type="SMART" id="SM00382">
    <property type="entry name" value="AAA"/>
    <property type="match status" value="1"/>
</dbReference>
<dbReference type="CDD" id="cd03230">
    <property type="entry name" value="ABC_DR_subfamily_A"/>
    <property type="match status" value="1"/>
</dbReference>
<dbReference type="Gene3D" id="3.40.50.300">
    <property type="entry name" value="P-loop containing nucleotide triphosphate hydrolases"/>
    <property type="match status" value="1"/>
</dbReference>
<dbReference type="Proteomes" id="UP001225034">
    <property type="component" value="Unassembled WGS sequence"/>
</dbReference>
<gene>
    <name evidence="5" type="ORF">J2S05_001898</name>
</gene>
<evidence type="ECO:0000256" key="1">
    <source>
        <dbReference type="ARBA" id="ARBA00022448"/>
    </source>
</evidence>
<evidence type="ECO:0000256" key="2">
    <source>
        <dbReference type="ARBA" id="ARBA00022741"/>
    </source>
</evidence>
<evidence type="ECO:0000256" key="3">
    <source>
        <dbReference type="ARBA" id="ARBA00022840"/>
    </source>
</evidence>
<reference evidence="5 6" key="1">
    <citation type="submission" date="2023-07" db="EMBL/GenBank/DDBJ databases">
        <title>Genomic Encyclopedia of Type Strains, Phase IV (KMG-IV): sequencing the most valuable type-strain genomes for metagenomic binning, comparative biology and taxonomic classification.</title>
        <authorList>
            <person name="Goeker M."/>
        </authorList>
    </citation>
    <scope>NUCLEOTIDE SEQUENCE [LARGE SCALE GENOMIC DNA]</scope>
    <source>
        <strain evidence="5 6">DSM 19154</strain>
    </source>
</reference>
<dbReference type="Pfam" id="PF00005">
    <property type="entry name" value="ABC_tran"/>
    <property type="match status" value="1"/>
</dbReference>